<feature type="compositionally biased region" description="Basic and acidic residues" evidence="2">
    <location>
        <begin position="61"/>
        <end position="75"/>
    </location>
</feature>
<evidence type="ECO:0000256" key="2">
    <source>
        <dbReference type="SAM" id="MobiDB-lite"/>
    </source>
</evidence>
<dbReference type="InterPro" id="IPR018276">
    <property type="entry name" value="DDA1_dom"/>
</dbReference>
<dbReference type="Gene3D" id="1.10.720.30">
    <property type="entry name" value="SAP domain"/>
    <property type="match status" value="1"/>
</dbReference>
<reference evidence="4" key="1">
    <citation type="submission" date="2024-02" db="EMBL/GenBank/DDBJ databases">
        <authorList>
            <consortium name="ELIXIR-Norway"/>
            <consortium name="Elixir Norway"/>
        </authorList>
    </citation>
    <scope>NUCLEOTIDE SEQUENCE</scope>
</reference>
<feature type="domain" description="SAP" evidence="3">
    <location>
        <begin position="130"/>
        <end position="164"/>
    </location>
</feature>
<dbReference type="Pfam" id="PF10172">
    <property type="entry name" value="DDA1"/>
    <property type="match status" value="1"/>
</dbReference>
<dbReference type="EMBL" id="OZ019897">
    <property type="protein sequence ID" value="CAK9225725.1"/>
    <property type="molecule type" value="Genomic_DNA"/>
</dbReference>
<protein>
    <recommendedName>
        <fullName evidence="3">SAP domain-containing protein</fullName>
    </recommendedName>
</protein>
<name>A0ABP0UN26_9BRYO</name>
<comment type="similarity">
    <text evidence="1">Belongs to the DDA1 family.</text>
</comment>
<organism evidence="4 5">
    <name type="scientific">Sphagnum troendelagicum</name>
    <dbReference type="NCBI Taxonomy" id="128251"/>
    <lineage>
        <taxon>Eukaryota</taxon>
        <taxon>Viridiplantae</taxon>
        <taxon>Streptophyta</taxon>
        <taxon>Embryophyta</taxon>
        <taxon>Bryophyta</taxon>
        <taxon>Sphagnophytina</taxon>
        <taxon>Sphagnopsida</taxon>
        <taxon>Sphagnales</taxon>
        <taxon>Sphagnaceae</taxon>
        <taxon>Sphagnum</taxon>
    </lineage>
</organism>
<evidence type="ECO:0000256" key="1">
    <source>
        <dbReference type="ARBA" id="ARBA00008042"/>
    </source>
</evidence>
<dbReference type="InterPro" id="IPR033575">
    <property type="entry name" value="DDA1-like"/>
</dbReference>
<dbReference type="PANTHER" id="PTHR31879:SF2">
    <property type="entry name" value="DET1- AND DDB1-ASSOCIATED PROTEIN 1"/>
    <property type="match status" value="1"/>
</dbReference>
<dbReference type="Pfam" id="PF02037">
    <property type="entry name" value="SAP"/>
    <property type="match status" value="1"/>
</dbReference>
<evidence type="ECO:0000313" key="4">
    <source>
        <dbReference type="EMBL" id="CAK9225725.1"/>
    </source>
</evidence>
<feature type="region of interest" description="Disordered" evidence="2">
    <location>
        <begin position="61"/>
        <end position="130"/>
    </location>
</feature>
<evidence type="ECO:0000259" key="3">
    <source>
        <dbReference type="PROSITE" id="PS50800"/>
    </source>
</evidence>
<dbReference type="PANTHER" id="PTHR31879">
    <property type="entry name" value="DET1- AND DDB1-ASSOCIATED PROTEIN 1"/>
    <property type="match status" value="1"/>
</dbReference>
<dbReference type="SUPFAM" id="SSF68906">
    <property type="entry name" value="SAP domain"/>
    <property type="match status" value="1"/>
</dbReference>
<dbReference type="PROSITE" id="PS50800">
    <property type="entry name" value="SAP"/>
    <property type="match status" value="1"/>
</dbReference>
<accession>A0ABP0UN26</accession>
<sequence length="166" mass="18016">MAGAAQYLQNLPSRGCFSQPSATSTGGMKVYVCQHDTAPPDEQLIKTDSTNILIRALTLKKEKGRTDQKAKDSKGKVVAAAASTPEEGKGKRPAERQLEDKPALKRANTANGSTPDRKEGGSSRLSGKNLQVCTVQQLKAMLKEMNLPLKGNKEELIARLLKEQKR</sequence>
<proteinExistence type="inferred from homology"/>
<dbReference type="InterPro" id="IPR003034">
    <property type="entry name" value="SAP_dom"/>
</dbReference>
<keyword evidence="5" id="KW-1185">Reference proteome</keyword>
<gene>
    <name evidence="4" type="ORF">CSSPTR1EN2_LOCUS17839</name>
</gene>
<feature type="compositionally biased region" description="Basic and acidic residues" evidence="2">
    <location>
        <begin position="86"/>
        <end position="103"/>
    </location>
</feature>
<evidence type="ECO:0000313" key="5">
    <source>
        <dbReference type="Proteomes" id="UP001497512"/>
    </source>
</evidence>
<dbReference type="Proteomes" id="UP001497512">
    <property type="component" value="Chromosome 5"/>
</dbReference>
<dbReference type="InterPro" id="IPR036361">
    <property type="entry name" value="SAP_dom_sf"/>
</dbReference>